<dbReference type="PANTHER" id="PTHR39540">
    <property type="match status" value="1"/>
</dbReference>
<keyword evidence="1" id="KW-0645">Protease</keyword>
<dbReference type="PROSITE" id="PS51257">
    <property type="entry name" value="PROKAR_LIPOPROTEIN"/>
    <property type="match status" value="1"/>
</dbReference>
<protein>
    <submittedName>
        <fullName evidence="1">M66 family metalloprotease</fullName>
    </submittedName>
</protein>
<dbReference type="GO" id="GO:0008237">
    <property type="term" value="F:metallopeptidase activity"/>
    <property type="evidence" value="ECO:0007669"/>
    <property type="project" value="UniProtKB-KW"/>
</dbReference>
<accession>A0ABW5LMX7</accession>
<sequence length="559" mass="60821">MKNSIFFVLFSALIGTSCSNDDDQSNTTNPYQSDKDFEVFFAQTHVLHPNDPTFILIGEKETLLKAQITSSSEEDSPNVNAVLTLGSNSITIPLNGPATLPAQIDLRPGIVEHKYDDSFTGIIPKDWMKPGLKIAIEAGEKTVSYNDLKIGAPNKIIMTMFDINYFQASPGDYPVGWKEELEAKWPVSEINLRRVPNIIFEELTIPPRGNLVAARASSKEDYQNITGGNFDGEQAAASQWNGALKAAAGTRGRISLFYVNIYGVSAGGQAGGFGGVGNGKSIGILNHELGHAFSLPHWGDNQNYPYKGDLFGIPSPDSYNKTHAGPVWAFDIPTKNFIPPTVQPNSVGGTPGVYKKDPMQGGGTGNQEEGFLMNHFSDYSVNQMKNYLEGHIVIWNETLGEYASWDTTTDDYSNIQNNNGVQFPLERDVEVISVMAGVSSVTPQANIAYKPIGPYTSSLIEVFDPNIEADRIRAADTFCPNNGCDVSVRVTQGGETKVYMLAMDLDDSIDPLDAKSFQTRAVNLRASDGAVTKVEVLLTPDAEINGLPDSPLILNSWNN</sequence>
<reference evidence="2" key="1">
    <citation type="journal article" date="2019" name="Int. J. Syst. Evol. Microbiol.">
        <title>The Global Catalogue of Microorganisms (GCM) 10K type strain sequencing project: providing services to taxonomists for standard genome sequencing and annotation.</title>
        <authorList>
            <consortium name="The Broad Institute Genomics Platform"/>
            <consortium name="The Broad Institute Genome Sequencing Center for Infectious Disease"/>
            <person name="Wu L."/>
            <person name="Ma J."/>
        </authorList>
    </citation>
    <scope>NUCLEOTIDE SEQUENCE [LARGE SCALE GENOMIC DNA]</scope>
    <source>
        <strain evidence="2">KCTC 52274</strain>
    </source>
</reference>
<dbReference type="InterPro" id="IPR051256">
    <property type="entry name" value="Dictomallein"/>
</dbReference>
<evidence type="ECO:0000313" key="2">
    <source>
        <dbReference type="Proteomes" id="UP001597319"/>
    </source>
</evidence>
<comment type="caution">
    <text evidence="1">The sequence shown here is derived from an EMBL/GenBank/DDBJ whole genome shotgun (WGS) entry which is preliminary data.</text>
</comment>
<keyword evidence="1" id="KW-0378">Hydrolase</keyword>
<evidence type="ECO:0000313" key="1">
    <source>
        <dbReference type="EMBL" id="MFD2564757.1"/>
    </source>
</evidence>
<gene>
    <name evidence="1" type="ORF">ACFSR1_18910</name>
</gene>
<proteinExistence type="predicted"/>
<name>A0ABW5LMX7_9FLAO</name>
<dbReference type="PANTHER" id="PTHR39540:SF1">
    <property type="entry name" value="DICTOMALLEIN-1-RELATED"/>
    <property type="match status" value="1"/>
</dbReference>
<dbReference type="EMBL" id="JBHULE010000022">
    <property type="protein sequence ID" value="MFD2564757.1"/>
    <property type="molecule type" value="Genomic_DNA"/>
</dbReference>
<dbReference type="RefSeq" id="WP_378294616.1">
    <property type="nucleotide sequence ID" value="NZ_JBHULE010000022.1"/>
</dbReference>
<organism evidence="1 2">
    <name type="scientific">Aquimarina rubra</name>
    <dbReference type="NCBI Taxonomy" id="1920033"/>
    <lineage>
        <taxon>Bacteria</taxon>
        <taxon>Pseudomonadati</taxon>
        <taxon>Bacteroidota</taxon>
        <taxon>Flavobacteriia</taxon>
        <taxon>Flavobacteriales</taxon>
        <taxon>Flavobacteriaceae</taxon>
        <taxon>Aquimarina</taxon>
    </lineage>
</organism>
<dbReference type="Pfam" id="PF10462">
    <property type="entry name" value="Peptidase_M66"/>
    <property type="match status" value="1"/>
</dbReference>
<keyword evidence="2" id="KW-1185">Reference proteome</keyword>
<keyword evidence="1" id="KW-0482">Metalloprotease</keyword>
<dbReference type="Proteomes" id="UP001597319">
    <property type="component" value="Unassembled WGS sequence"/>
</dbReference>